<comment type="cofactor">
    <cofactor evidence="7">
        <name>[2Fe-2S] cluster</name>
        <dbReference type="ChEBI" id="CHEBI:190135"/>
    </cofactor>
</comment>
<evidence type="ECO:0000256" key="9">
    <source>
        <dbReference type="ARBA" id="ARBA00046332"/>
    </source>
</evidence>
<evidence type="ECO:0000256" key="8">
    <source>
        <dbReference type="ARBA" id="ARBA00039386"/>
    </source>
</evidence>
<dbReference type="EMBL" id="FNNI01000004">
    <property type="protein sequence ID" value="SDX17139.1"/>
    <property type="molecule type" value="Genomic_DNA"/>
</dbReference>
<dbReference type="OrthoDB" id="9815350at2"/>
<dbReference type="AlphaFoldDB" id="A0A1H2ZKA7"/>
<dbReference type="InterPro" id="IPR052371">
    <property type="entry name" value="BFD-associated_ferredoxin"/>
</dbReference>
<comment type="similarity">
    <text evidence="9">Belongs to the Bfd family.</text>
</comment>
<keyword evidence="5" id="KW-0408">Iron</keyword>
<keyword evidence="1" id="KW-0813">Transport</keyword>
<proteinExistence type="inferred from homology"/>
<evidence type="ECO:0000259" key="10">
    <source>
        <dbReference type="Pfam" id="PF04324"/>
    </source>
</evidence>
<dbReference type="PANTHER" id="PTHR37424">
    <property type="entry name" value="BACTERIOFERRITIN-ASSOCIATED FERREDOXIN"/>
    <property type="match status" value="1"/>
</dbReference>
<dbReference type="Proteomes" id="UP000198500">
    <property type="component" value="Unassembled WGS sequence"/>
</dbReference>
<feature type="domain" description="BFD-like [2Fe-2S]-binding" evidence="10">
    <location>
        <begin position="3"/>
        <end position="42"/>
    </location>
</feature>
<dbReference type="STRING" id="574349.SAMN05443545_104157"/>
<organism evidence="11 12">
    <name type="scientific">Aidingimonas halophila</name>
    <dbReference type="NCBI Taxonomy" id="574349"/>
    <lineage>
        <taxon>Bacteria</taxon>
        <taxon>Pseudomonadati</taxon>
        <taxon>Pseudomonadota</taxon>
        <taxon>Gammaproteobacteria</taxon>
        <taxon>Oceanospirillales</taxon>
        <taxon>Halomonadaceae</taxon>
        <taxon>Aidingimonas</taxon>
    </lineage>
</organism>
<dbReference type="GO" id="GO:0051537">
    <property type="term" value="F:2 iron, 2 sulfur cluster binding"/>
    <property type="evidence" value="ECO:0007669"/>
    <property type="project" value="UniProtKB-KW"/>
</dbReference>
<evidence type="ECO:0000256" key="4">
    <source>
        <dbReference type="ARBA" id="ARBA00022982"/>
    </source>
</evidence>
<dbReference type="Pfam" id="PF04324">
    <property type="entry name" value="Fer2_BFD"/>
    <property type="match status" value="1"/>
</dbReference>
<evidence type="ECO:0000256" key="6">
    <source>
        <dbReference type="ARBA" id="ARBA00023014"/>
    </source>
</evidence>
<dbReference type="RefSeq" id="WP_092569175.1">
    <property type="nucleotide sequence ID" value="NZ_BMXH01000001.1"/>
</dbReference>
<evidence type="ECO:0000313" key="12">
    <source>
        <dbReference type="Proteomes" id="UP000198500"/>
    </source>
</evidence>
<dbReference type="InterPro" id="IPR007419">
    <property type="entry name" value="BFD-like_2Fe2S-bd_dom"/>
</dbReference>
<keyword evidence="4" id="KW-0249">Electron transport</keyword>
<evidence type="ECO:0000256" key="2">
    <source>
        <dbReference type="ARBA" id="ARBA00022714"/>
    </source>
</evidence>
<keyword evidence="2" id="KW-0001">2Fe-2S</keyword>
<accession>A0A1H2ZKA7</accession>
<keyword evidence="3" id="KW-0479">Metal-binding</keyword>
<keyword evidence="6" id="KW-0411">Iron-sulfur</keyword>
<name>A0A1H2ZKA7_9GAMM</name>
<gene>
    <name evidence="11" type="ORF">SAMN05443545_104157</name>
</gene>
<dbReference type="GO" id="GO:0046872">
    <property type="term" value="F:metal ion binding"/>
    <property type="evidence" value="ECO:0007669"/>
    <property type="project" value="UniProtKB-KW"/>
</dbReference>
<evidence type="ECO:0000256" key="3">
    <source>
        <dbReference type="ARBA" id="ARBA00022723"/>
    </source>
</evidence>
<keyword evidence="12" id="KW-1185">Reference proteome</keyword>
<protein>
    <recommendedName>
        <fullName evidence="8">Bacterioferritin-associated ferredoxin</fullName>
    </recommendedName>
</protein>
<reference evidence="11 12" key="1">
    <citation type="submission" date="2016-10" db="EMBL/GenBank/DDBJ databases">
        <authorList>
            <person name="de Groot N.N."/>
        </authorList>
    </citation>
    <scope>NUCLEOTIDE SEQUENCE [LARGE SCALE GENOMIC DNA]</scope>
    <source>
        <strain evidence="11 12">DSM 19219</strain>
    </source>
</reference>
<evidence type="ECO:0000256" key="7">
    <source>
        <dbReference type="ARBA" id="ARBA00034078"/>
    </source>
</evidence>
<evidence type="ECO:0000313" key="11">
    <source>
        <dbReference type="EMBL" id="SDX17139.1"/>
    </source>
</evidence>
<sequence length="67" mass="7221">MFICLCKGVTDREIREAVSDGARSWREVREVTGCSSQCGKCACVGKAIARDAIAREVVPEADLAYAV</sequence>
<evidence type="ECO:0000256" key="1">
    <source>
        <dbReference type="ARBA" id="ARBA00022448"/>
    </source>
</evidence>
<evidence type="ECO:0000256" key="5">
    <source>
        <dbReference type="ARBA" id="ARBA00023004"/>
    </source>
</evidence>
<dbReference type="Gene3D" id="1.10.10.1100">
    <property type="entry name" value="BFD-like [2Fe-2S]-binding domain"/>
    <property type="match status" value="1"/>
</dbReference>
<dbReference type="InterPro" id="IPR041854">
    <property type="entry name" value="BFD-like_2Fe2S-bd_dom_sf"/>
</dbReference>
<dbReference type="PANTHER" id="PTHR37424:SF1">
    <property type="entry name" value="BACTERIOFERRITIN-ASSOCIATED FERREDOXIN"/>
    <property type="match status" value="1"/>
</dbReference>